<dbReference type="InterPro" id="IPR027417">
    <property type="entry name" value="P-loop_NTPase"/>
</dbReference>
<keyword evidence="3" id="KW-1185">Reference proteome</keyword>
<proteinExistence type="predicted"/>
<feature type="domain" description="DNA helicase Pif1-like 2B" evidence="1">
    <location>
        <begin position="169"/>
        <end position="204"/>
    </location>
</feature>
<evidence type="ECO:0000313" key="3">
    <source>
        <dbReference type="Proteomes" id="UP000703661"/>
    </source>
</evidence>
<dbReference type="PANTHER" id="PTHR47642">
    <property type="entry name" value="ATP-DEPENDENT DNA HELICASE"/>
    <property type="match status" value="1"/>
</dbReference>
<dbReference type="SUPFAM" id="SSF52540">
    <property type="entry name" value="P-loop containing nucleoside triphosphate hydrolases"/>
    <property type="match status" value="1"/>
</dbReference>
<dbReference type="Proteomes" id="UP000703661">
    <property type="component" value="Unassembled WGS sequence"/>
</dbReference>
<reference evidence="2" key="1">
    <citation type="journal article" date="2020" name="Fungal Divers.">
        <title>Resolving the Mortierellaceae phylogeny through synthesis of multi-gene phylogenetics and phylogenomics.</title>
        <authorList>
            <person name="Vandepol N."/>
            <person name="Liber J."/>
            <person name="Desiro A."/>
            <person name="Na H."/>
            <person name="Kennedy M."/>
            <person name="Barry K."/>
            <person name="Grigoriev I.V."/>
            <person name="Miller A.N."/>
            <person name="O'Donnell K."/>
            <person name="Stajich J.E."/>
            <person name="Bonito G."/>
        </authorList>
    </citation>
    <scope>NUCLEOTIDE SEQUENCE</scope>
    <source>
        <strain evidence="2">NRRL 2769</strain>
    </source>
</reference>
<organism evidence="2 3">
    <name type="scientific">Entomortierella chlamydospora</name>
    <dbReference type="NCBI Taxonomy" id="101097"/>
    <lineage>
        <taxon>Eukaryota</taxon>
        <taxon>Fungi</taxon>
        <taxon>Fungi incertae sedis</taxon>
        <taxon>Mucoromycota</taxon>
        <taxon>Mortierellomycotina</taxon>
        <taxon>Mortierellomycetes</taxon>
        <taxon>Mortierellales</taxon>
        <taxon>Mortierellaceae</taxon>
        <taxon>Entomortierella</taxon>
    </lineage>
</organism>
<protein>
    <recommendedName>
        <fullName evidence="1">DNA helicase Pif1-like 2B domain-containing protein</fullName>
    </recommendedName>
</protein>
<dbReference type="InterPro" id="IPR051055">
    <property type="entry name" value="PIF1_helicase"/>
</dbReference>
<name>A0A9P6MH26_9FUNG</name>
<comment type="caution">
    <text evidence="2">The sequence shown here is derived from an EMBL/GenBank/DDBJ whole genome shotgun (WGS) entry which is preliminary data.</text>
</comment>
<accession>A0A9P6MH26</accession>
<evidence type="ECO:0000313" key="2">
    <source>
        <dbReference type="EMBL" id="KAF9998645.1"/>
    </source>
</evidence>
<dbReference type="Pfam" id="PF21530">
    <property type="entry name" value="Pif1_2B_dom"/>
    <property type="match status" value="1"/>
</dbReference>
<dbReference type="Gene3D" id="2.30.30.940">
    <property type="match status" value="1"/>
</dbReference>
<dbReference type="Gene3D" id="3.40.50.300">
    <property type="entry name" value="P-loop containing nucleotide triphosphate hydrolases"/>
    <property type="match status" value="2"/>
</dbReference>
<evidence type="ECO:0000259" key="1">
    <source>
        <dbReference type="Pfam" id="PF21530"/>
    </source>
</evidence>
<dbReference type="AlphaFoldDB" id="A0A9P6MH26"/>
<dbReference type="InterPro" id="IPR049163">
    <property type="entry name" value="Pif1-like_2B_dom"/>
</dbReference>
<gene>
    <name evidence="2" type="ORF">BGZ80_006739</name>
</gene>
<sequence length="307" mass="35532">MISYFLLEVVSQALRHALNDSNPFGNCTVLFFGDFGQLGPVVRENTPIPYIWDAATTDYLDLFRIDLQQSIRQKDDAKFMTFLNILREYDDNSIEHREILNQFLWAHQWKHEDDPRQYHFLFSRTTKTEEMNIQCLQQIHNQEFVFDAIDNLGGVSTEAQKRQTELQTGLPTRLRLRVGCRVMCICNIYYEAGVVNGSLGFVTHIQQGNLGTLDSIVQVGFDNGQRSFAGLGVEDSVLEHIDIRREDQWKAEKRQGIPGRHPQQGVQNNVYDNALLEEHFIEPENEDEFLLEFIDDDIILDISDDDD</sequence>
<dbReference type="EMBL" id="JAAAID010003340">
    <property type="protein sequence ID" value="KAF9998645.1"/>
    <property type="molecule type" value="Genomic_DNA"/>
</dbReference>